<evidence type="ECO:0000256" key="4">
    <source>
        <dbReference type="ARBA" id="ARBA00010883"/>
    </source>
</evidence>
<keyword evidence="7" id="KW-0597">Phosphoprotein</keyword>
<dbReference type="OMA" id="LWETFLM"/>
<evidence type="ECO:0000256" key="6">
    <source>
        <dbReference type="ARBA" id="ARBA00022490"/>
    </source>
</evidence>
<dbReference type="InterPro" id="IPR036871">
    <property type="entry name" value="PX_dom_sf"/>
</dbReference>
<comment type="similarity">
    <text evidence="4">Belongs to the sorting nexin family.</text>
</comment>
<dbReference type="GO" id="GO:0035091">
    <property type="term" value="F:phosphatidylinositol binding"/>
    <property type="evidence" value="ECO:0007669"/>
    <property type="project" value="InterPro"/>
</dbReference>
<evidence type="ECO:0000313" key="13">
    <source>
        <dbReference type="EMBL" id="KAF7495043.1"/>
    </source>
</evidence>
<dbReference type="GO" id="GO:0015031">
    <property type="term" value="P:protein transport"/>
    <property type="evidence" value="ECO:0007669"/>
    <property type="project" value="UniProtKB-KW"/>
</dbReference>
<dbReference type="FunFam" id="1.20.1270.60:FF:000022">
    <property type="entry name" value="Sorting nexin 3 protein"/>
    <property type="match status" value="1"/>
</dbReference>
<feature type="compositionally biased region" description="Polar residues" evidence="11">
    <location>
        <begin position="145"/>
        <end position="156"/>
    </location>
</feature>
<evidence type="ECO:0000256" key="10">
    <source>
        <dbReference type="ARBA" id="ARBA00023136"/>
    </source>
</evidence>
<proteinExistence type="inferred from homology"/>
<reference evidence="13" key="2">
    <citation type="submission" date="2020-01" db="EMBL/GenBank/DDBJ databases">
        <authorList>
            <person name="Korhonen P.K.K."/>
            <person name="Guangxu M.G."/>
            <person name="Wang T.W."/>
            <person name="Stroehlein A.J.S."/>
            <person name="Young N.D."/>
            <person name="Ang C.-S.A."/>
            <person name="Fernando D.W.F."/>
            <person name="Lu H.L."/>
            <person name="Taylor S.T."/>
            <person name="Ehtesham M.E.M."/>
            <person name="Najaraj S.H.N."/>
            <person name="Harsha G.H.G."/>
            <person name="Madugundu A.M."/>
            <person name="Renuse S.R."/>
            <person name="Holt D.H."/>
            <person name="Pandey A.P."/>
            <person name="Papenfuss A.P."/>
            <person name="Gasser R.B.G."/>
            <person name="Fischer K.F."/>
        </authorList>
    </citation>
    <scope>NUCLEOTIDE SEQUENCE</scope>
    <source>
        <strain evidence="13">SSS_KF_BRIS2020</strain>
    </source>
</reference>
<dbReference type="GO" id="GO:0034498">
    <property type="term" value="P:early endosome to Golgi transport"/>
    <property type="evidence" value="ECO:0007669"/>
    <property type="project" value="TreeGrafter"/>
</dbReference>
<evidence type="ECO:0000256" key="8">
    <source>
        <dbReference type="ARBA" id="ARBA00022927"/>
    </source>
</evidence>
<feature type="region of interest" description="Disordered" evidence="11">
    <location>
        <begin position="48"/>
        <end position="162"/>
    </location>
</feature>
<dbReference type="PROSITE" id="PS50195">
    <property type="entry name" value="PX"/>
    <property type="match status" value="1"/>
</dbReference>
<evidence type="ECO:0000313" key="15">
    <source>
        <dbReference type="Proteomes" id="UP000070412"/>
    </source>
</evidence>
<evidence type="ECO:0000259" key="12">
    <source>
        <dbReference type="PROSITE" id="PS50195"/>
    </source>
</evidence>
<dbReference type="AlphaFoldDB" id="A0A834VIJ0"/>
<evidence type="ECO:0000313" key="14">
    <source>
        <dbReference type="EnsemblMetazoa" id="KAF7495043.1"/>
    </source>
</evidence>
<gene>
    <name evidence="13" type="ORF">SSS_2081</name>
</gene>
<dbReference type="OrthoDB" id="271164at2759"/>
<organism evidence="13">
    <name type="scientific">Sarcoptes scabiei</name>
    <name type="common">Itch mite</name>
    <name type="synonym">Acarus scabiei</name>
    <dbReference type="NCBI Taxonomy" id="52283"/>
    <lineage>
        <taxon>Eukaryota</taxon>
        <taxon>Metazoa</taxon>
        <taxon>Ecdysozoa</taxon>
        <taxon>Arthropoda</taxon>
        <taxon>Chelicerata</taxon>
        <taxon>Arachnida</taxon>
        <taxon>Acari</taxon>
        <taxon>Acariformes</taxon>
        <taxon>Sarcoptiformes</taxon>
        <taxon>Astigmata</taxon>
        <taxon>Psoroptidia</taxon>
        <taxon>Sarcoptoidea</taxon>
        <taxon>Sarcoptidae</taxon>
        <taxon>Sarcoptinae</taxon>
        <taxon>Sarcoptes</taxon>
    </lineage>
</organism>
<feature type="domain" description="PX" evidence="12">
    <location>
        <begin position="161"/>
        <end position="290"/>
    </location>
</feature>
<dbReference type="SMART" id="SM00312">
    <property type="entry name" value="PX"/>
    <property type="match status" value="1"/>
</dbReference>
<dbReference type="Gene3D" id="3.30.1520.10">
    <property type="entry name" value="Phox-like domain"/>
    <property type="match status" value="1"/>
</dbReference>
<evidence type="ECO:0000256" key="5">
    <source>
        <dbReference type="ARBA" id="ARBA00022448"/>
    </source>
</evidence>
<dbReference type="EnsemblMetazoa" id="SSS_2081s_mrna">
    <property type="protein sequence ID" value="KAF7495043.1"/>
    <property type="gene ID" value="SSS_2081"/>
</dbReference>
<name>A0A834VIJ0_SARSC</name>
<dbReference type="GO" id="GO:0010008">
    <property type="term" value="C:endosome membrane"/>
    <property type="evidence" value="ECO:0007669"/>
    <property type="project" value="TreeGrafter"/>
</dbReference>
<keyword evidence="10" id="KW-0472">Membrane</keyword>
<evidence type="ECO:0000256" key="2">
    <source>
        <dbReference type="ARBA" id="ARBA00004496"/>
    </source>
</evidence>
<dbReference type="Proteomes" id="UP000070412">
    <property type="component" value="Unassembled WGS sequence"/>
</dbReference>
<keyword evidence="5" id="KW-0813">Transport</keyword>
<reference evidence="14" key="3">
    <citation type="submission" date="2022-06" db="UniProtKB">
        <authorList>
            <consortium name="EnsemblMetazoa"/>
        </authorList>
    </citation>
    <scope>IDENTIFICATION</scope>
</reference>
<feature type="compositionally biased region" description="Polar residues" evidence="11">
    <location>
        <begin position="48"/>
        <end position="79"/>
    </location>
</feature>
<dbReference type="FunFam" id="3.30.1520.10:FF:000016">
    <property type="entry name" value="Sorting nexin 2"/>
    <property type="match status" value="1"/>
</dbReference>
<dbReference type="SUPFAM" id="SSF103657">
    <property type="entry name" value="BAR/IMD domain-like"/>
    <property type="match status" value="1"/>
</dbReference>
<keyword evidence="9" id="KW-0333">Golgi apparatus</keyword>
<dbReference type="InterPro" id="IPR015404">
    <property type="entry name" value="Vps5_C"/>
</dbReference>
<feature type="compositionally biased region" description="Basic and acidic residues" evidence="11">
    <location>
        <begin position="128"/>
        <end position="144"/>
    </location>
</feature>
<protein>
    <submittedName>
        <fullName evidence="13">Sorting nexin-2</fullName>
    </submittedName>
</protein>
<dbReference type="InterPro" id="IPR001683">
    <property type="entry name" value="PX_dom"/>
</dbReference>
<dbReference type="Pfam" id="PF00787">
    <property type="entry name" value="PX"/>
    <property type="match status" value="1"/>
</dbReference>
<evidence type="ECO:0000256" key="7">
    <source>
        <dbReference type="ARBA" id="ARBA00022553"/>
    </source>
</evidence>
<comment type="subcellular location">
    <subcellularLocation>
        <location evidence="2">Cytoplasm</location>
    </subcellularLocation>
    <subcellularLocation>
        <location evidence="3">Golgi apparatus</location>
    </subcellularLocation>
    <subcellularLocation>
        <location evidence="1">Membrane</location>
        <topology evidence="1">Peripheral membrane protein</topology>
        <orientation evidence="1">Cytoplasmic side</orientation>
    </subcellularLocation>
</comment>
<dbReference type="InterPro" id="IPR027267">
    <property type="entry name" value="AH/BAR_dom_sf"/>
</dbReference>
<accession>A0A834VIJ0</accession>
<dbReference type="GO" id="GO:0005794">
    <property type="term" value="C:Golgi apparatus"/>
    <property type="evidence" value="ECO:0007669"/>
    <property type="project" value="UniProtKB-SubCell"/>
</dbReference>
<dbReference type="PANTHER" id="PTHR10555:SF170">
    <property type="entry name" value="FI18122P1"/>
    <property type="match status" value="1"/>
</dbReference>
<evidence type="ECO:0000256" key="11">
    <source>
        <dbReference type="SAM" id="MobiDB-lite"/>
    </source>
</evidence>
<keyword evidence="15" id="KW-1185">Reference proteome</keyword>
<feature type="compositionally biased region" description="Basic and acidic residues" evidence="11">
    <location>
        <begin position="81"/>
        <end position="95"/>
    </location>
</feature>
<dbReference type="EMBL" id="WVUK01000050">
    <property type="protein sequence ID" value="KAF7495043.1"/>
    <property type="molecule type" value="Genomic_DNA"/>
</dbReference>
<keyword evidence="6" id="KW-0963">Cytoplasm</keyword>
<evidence type="ECO:0000256" key="3">
    <source>
        <dbReference type="ARBA" id="ARBA00004555"/>
    </source>
</evidence>
<evidence type="ECO:0000256" key="9">
    <source>
        <dbReference type="ARBA" id="ARBA00023034"/>
    </source>
</evidence>
<dbReference type="GO" id="GO:0098796">
    <property type="term" value="C:membrane protein complex"/>
    <property type="evidence" value="ECO:0007669"/>
    <property type="project" value="UniProtKB-ARBA"/>
</dbReference>
<evidence type="ECO:0000256" key="1">
    <source>
        <dbReference type="ARBA" id="ARBA00004287"/>
    </source>
</evidence>
<keyword evidence="8" id="KW-0653">Protein transport</keyword>
<dbReference type="CDD" id="cd06859">
    <property type="entry name" value="PX_SNX1_2_like"/>
    <property type="match status" value="1"/>
</dbReference>
<dbReference type="SUPFAM" id="SSF64268">
    <property type="entry name" value="PX domain"/>
    <property type="match status" value="1"/>
</dbReference>
<reference evidence="15" key="1">
    <citation type="journal article" date="2020" name="PLoS Negl. Trop. Dis.">
        <title>High-quality nuclear genome for Sarcoptes scabiei-A critical resource for a neglected parasite.</title>
        <authorList>
            <person name="Korhonen P.K."/>
            <person name="Gasser R.B."/>
            <person name="Ma G."/>
            <person name="Wang T."/>
            <person name="Stroehlein A.J."/>
            <person name="Young N.D."/>
            <person name="Ang C.S."/>
            <person name="Fernando D.D."/>
            <person name="Lu H.C."/>
            <person name="Taylor S."/>
            <person name="Reynolds S.L."/>
            <person name="Mofiz E."/>
            <person name="Najaraj S.H."/>
            <person name="Gowda H."/>
            <person name="Madugundu A."/>
            <person name="Renuse S."/>
            <person name="Holt D."/>
            <person name="Pandey A."/>
            <person name="Papenfuss A.T."/>
            <person name="Fischer K."/>
        </authorList>
    </citation>
    <scope>NUCLEOTIDE SEQUENCE [LARGE SCALE GENOMIC DNA]</scope>
</reference>
<dbReference type="PANTHER" id="PTHR10555">
    <property type="entry name" value="SORTING NEXIN"/>
    <property type="match status" value="1"/>
</dbReference>
<dbReference type="Gene3D" id="1.20.1270.60">
    <property type="entry name" value="Arfaptin homology (AH) domain/BAR domain"/>
    <property type="match status" value="1"/>
</dbReference>
<dbReference type="Pfam" id="PF09325">
    <property type="entry name" value="Vps5"/>
    <property type="match status" value="1"/>
</dbReference>
<sequence>MSDLEKTASNFNDIELSDEEDLFVSSYEVAEKKSQDIVEIKSHSIVTDISGMNGTSDDSSNVPHSTNVQNDSNHLSNIVFSEDKDSDSKETDKIASKSTPFIERNETTSMQNVNLESEPEALSQQNPKDFDQSDRDCNDVEESTRISSEQKIPNLNSDSASQISISISDPQKIGEGIGSYMVYSITTRTSLPYFSRQSMTVTRRFSDFLGLHSKLISKHGPCGRIVPPPPAKSAFGTAKVKMSKEDSLQCADFLEKRRLALERYLQRNAEHPILCADPNFREFLELNAELPRSTSTSALSSAGVKRIFTLVGDTVQKITSRMEESDPWFETKQQQIDILDNQIRKLNSSVESLIGHRKELTFCLNQLSKSTALISHDEPNVSLSCALSHLASTHEKIEKLSEDLGNNDFIFLAELLRDHIGLIGAIKEAFHERIKCIHNLHSLEQSLNRKKEFKAKLELTSRSEPRISQIEEEISEYEGKVSKANEIFHLVSQNIKQEFERFDLNRVKDFRNSFVKYIEAILAHQESLIDIWEAFLPEAKAISI</sequence>
<dbReference type="GO" id="GO:0005829">
    <property type="term" value="C:cytosol"/>
    <property type="evidence" value="ECO:0007669"/>
    <property type="project" value="GOC"/>
</dbReference>